<dbReference type="Proteomes" id="UP000002382">
    <property type="component" value="Chromosome"/>
</dbReference>
<dbReference type="EMBL" id="CP001634">
    <property type="protein sequence ID" value="ACR80217.1"/>
    <property type="molecule type" value="Genomic_DNA"/>
</dbReference>
<feature type="transmembrane region" description="Helical" evidence="6">
    <location>
        <begin position="211"/>
        <end position="235"/>
    </location>
</feature>
<feature type="transmembrane region" description="Helical" evidence="6">
    <location>
        <begin position="286"/>
        <end position="303"/>
    </location>
</feature>
<evidence type="ECO:0000256" key="2">
    <source>
        <dbReference type="ARBA" id="ARBA00022475"/>
    </source>
</evidence>
<dbReference type="GO" id="GO:0005886">
    <property type="term" value="C:plasma membrane"/>
    <property type="evidence" value="ECO:0007669"/>
    <property type="project" value="UniProtKB-SubCell"/>
</dbReference>
<comment type="subcellular location">
    <subcellularLocation>
        <location evidence="1">Cell membrane</location>
        <topology evidence="1">Multi-pass membrane protein</topology>
    </subcellularLocation>
</comment>
<evidence type="ECO:0000256" key="4">
    <source>
        <dbReference type="ARBA" id="ARBA00022989"/>
    </source>
</evidence>
<evidence type="ECO:0000259" key="7">
    <source>
        <dbReference type="Pfam" id="PF03772"/>
    </source>
</evidence>
<proteinExistence type="predicted"/>
<gene>
    <name evidence="8" type="ordered locus">Kole_1527</name>
</gene>
<dbReference type="HOGENOM" id="CLU_643837_0_0_0"/>
<keyword evidence="3 6" id="KW-0812">Transmembrane</keyword>
<keyword evidence="9" id="KW-1185">Reference proteome</keyword>
<feature type="transmembrane region" description="Helical" evidence="6">
    <location>
        <begin position="334"/>
        <end position="354"/>
    </location>
</feature>
<sequence length="453" mass="50535">MPLFFLFLSLAFGVSSGISMHFTLWSTTALFFLFVAFLFITRKNRLVVFISVFWLFGILLGYSTFPVLENSQVEYVGIVEKVEWERSVVASSGYMLEEGSWKKLRIPVKIKLPKLRNYQKAPEDRQVIWVAGELRKVNRYPFYEITAEIFGVAPSFGPVDRLAGNTREYFERRLTGAGINSAIPFALFLGNKSKLSYGLRKAINDLGLSHIFAVSGMHVGIFYLITEMLLAVFLLPKRFRLLTVVLLLLLYILSTGPSISATRAFLVFALYSFFACLDYPQHPLNILGFAGILMLVHSPIIIASVAFQLSFVATAGILILLPILMAGNSGLFKGMVSVSIAAQIAVFPLTVVTFEAVPLLTIPLTIVMVPFFVFPIFVGLILTIVFSSLKIIPLAIITAKGVNFLSLFFEKGLHKISELGLIVTVPFPWSYFVALLVSYSLFAILFWHSEQSP</sequence>
<dbReference type="Pfam" id="PF03772">
    <property type="entry name" value="Competence"/>
    <property type="match status" value="1"/>
</dbReference>
<evidence type="ECO:0000313" key="8">
    <source>
        <dbReference type="EMBL" id="ACR80217.1"/>
    </source>
</evidence>
<feature type="transmembrane region" description="Helical" evidence="6">
    <location>
        <begin position="241"/>
        <end position="274"/>
    </location>
</feature>
<feature type="domain" description="ComEC/Rec2-related protein" evidence="7">
    <location>
        <begin position="187"/>
        <end position="448"/>
    </location>
</feature>
<dbReference type="InterPro" id="IPR004477">
    <property type="entry name" value="ComEC_N"/>
</dbReference>
<feature type="transmembrane region" description="Helical" evidence="6">
    <location>
        <begin position="309"/>
        <end position="327"/>
    </location>
</feature>
<evidence type="ECO:0000256" key="3">
    <source>
        <dbReference type="ARBA" id="ARBA00022692"/>
    </source>
</evidence>
<dbReference type="KEGG" id="kol:Kole_1527"/>
<keyword evidence="2" id="KW-1003">Cell membrane</keyword>
<dbReference type="PANTHER" id="PTHR30619">
    <property type="entry name" value="DNA INTERNALIZATION/COMPETENCE PROTEIN COMEC/REC2"/>
    <property type="match status" value="1"/>
</dbReference>
<feature type="transmembrane region" description="Helical" evidence="6">
    <location>
        <begin position="174"/>
        <end position="190"/>
    </location>
</feature>
<organism evidence="8 9">
    <name type="scientific">Kosmotoga olearia (strain ATCC BAA-1733 / DSM 21960 / TBF 19.5.1)</name>
    <dbReference type="NCBI Taxonomy" id="521045"/>
    <lineage>
        <taxon>Bacteria</taxon>
        <taxon>Thermotogati</taxon>
        <taxon>Thermotogota</taxon>
        <taxon>Thermotogae</taxon>
        <taxon>Kosmotogales</taxon>
        <taxon>Kosmotogaceae</taxon>
        <taxon>Kosmotoga</taxon>
    </lineage>
</organism>
<reference evidence="8 9" key="2">
    <citation type="journal article" date="2011" name="J. Bacteriol.">
        <title>Genome Sequence of Kosmotoga olearia Strain TBF 19.5.1, a Thermophilic Bacterium with a Wide Growth Temperature Range, Isolated from the Troll B Oil Platform in the North Sea.</title>
        <authorList>
            <person name="Swithers K.S."/>
            <person name="Dipippo J.L."/>
            <person name="Bruce D.C."/>
            <person name="Detter C."/>
            <person name="Tapia R."/>
            <person name="Han S."/>
            <person name="Goodwin L.A."/>
            <person name="Han J."/>
            <person name="Woyke T."/>
            <person name="Pitluck S."/>
            <person name="Pennacchio L."/>
            <person name="Nolan M."/>
            <person name="Mikhailova N."/>
            <person name="Land M.L."/>
            <person name="Nesbo C.L."/>
            <person name="Gogarten J.P."/>
            <person name="Noll K.M."/>
        </authorList>
    </citation>
    <scope>NUCLEOTIDE SEQUENCE [LARGE SCALE GENOMIC DNA]</scope>
    <source>
        <strain evidence="9">ATCC BAA-1733 / DSM 21960 / TBF 19.5.1</strain>
    </source>
</reference>
<dbReference type="OrthoDB" id="9761531at2"/>
<dbReference type="NCBIfam" id="TIGR00360">
    <property type="entry name" value="ComEC_N-term"/>
    <property type="match status" value="1"/>
</dbReference>
<feature type="transmembrane region" description="Helical" evidence="6">
    <location>
        <begin position="47"/>
        <end position="65"/>
    </location>
</feature>
<dbReference type="RefSeq" id="WP_015868862.1">
    <property type="nucleotide sequence ID" value="NC_012785.1"/>
</dbReference>
<reference evidence="8 9" key="1">
    <citation type="submission" date="2009-06" db="EMBL/GenBank/DDBJ databases">
        <title>Complete sequence of Thermotogales bacterium TBF 19.5.1.</title>
        <authorList>
            <consortium name="US DOE Joint Genome Institute"/>
            <person name="Lucas S."/>
            <person name="Copeland A."/>
            <person name="Lapidus A."/>
            <person name="Glavina del Rio T."/>
            <person name="Tice H."/>
            <person name="Bruce D."/>
            <person name="Goodwin L."/>
            <person name="Pitluck S."/>
            <person name="Chertkov O."/>
            <person name="Brettin T."/>
            <person name="Detter J.C."/>
            <person name="Han C."/>
            <person name="Schmutz J."/>
            <person name="Larimer F."/>
            <person name="Land M."/>
            <person name="Hauser L."/>
            <person name="Kyrpides N."/>
            <person name="Ovchinnikova G."/>
            <person name="Noll K."/>
        </authorList>
    </citation>
    <scope>NUCLEOTIDE SEQUENCE [LARGE SCALE GENOMIC DNA]</scope>
    <source>
        <strain evidence="9">ATCC BAA-1733 / DSM 21960 / TBF 19.5.1</strain>
    </source>
</reference>
<dbReference type="STRING" id="521045.Kole_1527"/>
<feature type="transmembrane region" description="Helical" evidence="6">
    <location>
        <begin position="429"/>
        <end position="447"/>
    </location>
</feature>
<dbReference type="PANTHER" id="PTHR30619:SF7">
    <property type="entry name" value="BETA-LACTAMASE DOMAIN PROTEIN"/>
    <property type="match status" value="1"/>
</dbReference>
<evidence type="ECO:0000313" key="9">
    <source>
        <dbReference type="Proteomes" id="UP000002382"/>
    </source>
</evidence>
<feature type="transmembrane region" description="Helical" evidence="6">
    <location>
        <begin position="23"/>
        <end position="40"/>
    </location>
</feature>
<dbReference type="InterPro" id="IPR052159">
    <property type="entry name" value="Competence_DNA_uptake"/>
</dbReference>
<keyword evidence="5 6" id="KW-0472">Membrane</keyword>
<dbReference type="eggNOG" id="COG0658">
    <property type="taxonomic scope" value="Bacteria"/>
</dbReference>
<evidence type="ECO:0000256" key="1">
    <source>
        <dbReference type="ARBA" id="ARBA00004651"/>
    </source>
</evidence>
<name>C5CEN7_KOSOT</name>
<dbReference type="AlphaFoldDB" id="C5CEN7"/>
<feature type="transmembrane region" description="Helical" evidence="6">
    <location>
        <begin position="360"/>
        <end position="384"/>
    </location>
</feature>
<keyword evidence="4 6" id="KW-1133">Transmembrane helix</keyword>
<evidence type="ECO:0000256" key="6">
    <source>
        <dbReference type="SAM" id="Phobius"/>
    </source>
</evidence>
<accession>C5CEN7</accession>
<protein>
    <submittedName>
        <fullName evidence="8">ComEC/Rec2-related protein</fullName>
    </submittedName>
</protein>
<evidence type="ECO:0000256" key="5">
    <source>
        <dbReference type="ARBA" id="ARBA00023136"/>
    </source>
</evidence>
<feature type="transmembrane region" description="Helical" evidence="6">
    <location>
        <begin position="391"/>
        <end position="409"/>
    </location>
</feature>